<dbReference type="InterPro" id="IPR051807">
    <property type="entry name" value="Sec-metab_biosynth-assoc"/>
</dbReference>
<dbReference type="InterPro" id="IPR005545">
    <property type="entry name" value="YCII"/>
</dbReference>
<dbReference type="SUPFAM" id="SSF54909">
    <property type="entry name" value="Dimeric alpha+beta barrel"/>
    <property type="match status" value="1"/>
</dbReference>
<name>A0A836MN13_ACINO</name>
<dbReference type="PANTHER" id="PTHR33606">
    <property type="entry name" value="PROTEIN YCII"/>
    <property type="match status" value="1"/>
</dbReference>
<dbReference type="RefSeq" id="WP_031952194.1">
    <property type="nucleotide sequence ID" value="NZ_JAZEZN010000074.1"/>
</dbReference>
<organism evidence="3 4">
    <name type="scientific">Acinetobacter nosocomialis</name>
    <dbReference type="NCBI Taxonomy" id="106654"/>
    <lineage>
        <taxon>Bacteria</taxon>
        <taxon>Pseudomonadati</taxon>
        <taxon>Pseudomonadota</taxon>
        <taxon>Gammaproteobacteria</taxon>
        <taxon>Moraxellales</taxon>
        <taxon>Moraxellaceae</taxon>
        <taxon>Acinetobacter</taxon>
        <taxon>Acinetobacter calcoaceticus/baumannii complex</taxon>
    </lineage>
</organism>
<reference evidence="3 4" key="1">
    <citation type="submission" date="2014-04" db="EMBL/GenBank/DDBJ databases">
        <title>The Genome Sequence of Acinetobacter baumanii BIDMC 57.</title>
        <authorList>
            <consortium name="The Broad Institute Genomics Platform"/>
            <consortium name="The Broad Institute Genome Sequencing Center for Infectious Disease"/>
            <person name="Murphy C."/>
            <person name="Cosimi L."/>
            <person name="Cerqueira G."/>
            <person name="Feldgarden M."/>
            <person name="Earl A."/>
            <person name="Spencer M.D."/>
            <person name="Fodor A."/>
            <person name="Sautter R.L."/>
            <person name="Hung D."/>
            <person name="Onderdonk A.B."/>
            <person name="Ernst C."/>
            <person name="Delaney M."/>
            <person name="DuBois A."/>
            <person name="Young S.K."/>
            <person name="Zeng Q."/>
            <person name="Gargeya S."/>
            <person name="Abouelleil A."/>
            <person name="Alvarado L."/>
            <person name="Chapman S.B."/>
            <person name="Gainer-Dewar J."/>
            <person name="Goldberg J."/>
            <person name="Griggs A."/>
            <person name="Gujja S."/>
            <person name="Hansen M."/>
            <person name="Howarth C."/>
            <person name="Imamovic A."/>
            <person name="Larimer J."/>
            <person name="Pearson M."/>
            <person name="Poon T.W."/>
            <person name="Priest M."/>
            <person name="Roberts A."/>
            <person name="Saif S."/>
            <person name="Shea T."/>
            <person name="Sykes S."/>
            <person name="Wortman J."/>
            <person name="Nusbaum C."/>
            <person name="Birren B."/>
        </authorList>
    </citation>
    <scope>NUCLEOTIDE SEQUENCE [LARGE SCALE GENOMIC DNA]</scope>
    <source>
        <strain evidence="3 4">BIDMC 57</strain>
    </source>
</reference>
<dbReference type="EMBL" id="JMUI01000001">
    <property type="protein sequence ID" value="KDM58228.1"/>
    <property type="molecule type" value="Genomic_DNA"/>
</dbReference>
<dbReference type="InterPro" id="IPR011008">
    <property type="entry name" value="Dimeric_a/b-barrel"/>
</dbReference>
<comment type="similarity">
    <text evidence="1">Belongs to the YciI family.</text>
</comment>
<dbReference type="Pfam" id="PF03795">
    <property type="entry name" value="YCII"/>
    <property type="match status" value="1"/>
</dbReference>
<evidence type="ECO:0000313" key="3">
    <source>
        <dbReference type="EMBL" id="KDM58228.1"/>
    </source>
</evidence>
<evidence type="ECO:0000313" key="4">
    <source>
        <dbReference type="Proteomes" id="UP000027208"/>
    </source>
</evidence>
<dbReference type="Proteomes" id="UP000027208">
    <property type="component" value="Unassembled WGS sequence"/>
</dbReference>
<evidence type="ECO:0000256" key="1">
    <source>
        <dbReference type="ARBA" id="ARBA00007689"/>
    </source>
</evidence>
<dbReference type="Gene3D" id="3.30.70.1060">
    <property type="entry name" value="Dimeric alpha+beta barrel"/>
    <property type="match status" value="1"/>
</dbReference>
<accession>A0A836MN13</accession>
<proteinExistence type="inferred from homology"/>
<protein>
    <recommendedName>
        <fullName evidence="2">YCII-related domain-containing protein</fullName>
    </recommendedName>
</protein>
<comment type="caution">
    <text evidence="3">The sequence shown here is derived from an EMBL/GenBank/DDBJ whole genome shotgun (WGS) entry which is preliminary data.</text>
</comment>
<gene>
    <name evidence="3" type="ORF">AE32_00222</name>
</gene>
<dbReference type="PANTHER" id="PTHR33606:SF3">
    <property type="entry name" value="PROTEIN YCII"/>
    <property type="match status" value="1"/>
</dbReference>
<evidence type="ECO:0000259" key="2">
    <source>
        <dbReference type="Pfam" id="PF03795"/>
    </source>
</evidence>
<dbReference type="AlphaFoldDB" id="A0A836MN13"/>
<sequence>MYYLLLYSFIDNFESLRKPYREAHLKLVDEYFKSGFIVGAGAIGVDLDAGMIVFKVNNEHVINKFLESDPYYKNKMVIDFKIKKWHVVKIGV</sequence>
<feature type="domain" description="YCII-related" evidence="2">
    <location>
        <begin position="1"/>
        <end position="85"/>
    </location>
</feature>